<dbReference type="Ensembl" id="ENSOCUT00000024234.2">
    <property type="protein sequence ID" value="ENSOCUP00000022321.2"/>
    <property type="gene ID" value="ENSOCUG00000024098.2"/>
</dbReference>
<dbReference type="SMART" id="SM00408">
    <property type="entry name" value="IGc2"/>
    <property type="match status" value="1"/>
</dbReference>
<evidence type="ECO:0000256" key="8">
    <source>
        <dbReference type="SAM" id="SignalP"/>
    </source>
</evidence>
<dbReference type="InterPro" id="IPR001611">
    <property type="entry name" value="Leu-rich_rpt"/>
</dbReference>
<dbReference type="SUPFAM" id="SSF52058">
    <property type="entry name" value="L domain-like"/>
    <property type="match status" value="1"/>
</dbReference>
<protein>
    <submittedName>
        <fullName evidence="10">Leucine rich repeat, Ig-like and transmembrane domains 2</fullName>
    </submittedName>
</protein>
<proteinExistence type="predicted"/>
<evidence type="ECO:0000313" key="10">
    <source>
        <dbReference type="Ensembl" id="ENSOCUP00000022321.2"/>
    </source>
</evidence>
<reference evidence="10" key="2">
    <citation type="submission" date="2025-08" db="UniProtKB">
        <authorList>
            <consortium name="Ensembl"/>
        </authorList>
    </citation>
    <scope>IDENTIFICATION</scope>
    <source>
        <strain evidence="10">Thorbecke</strain>
    </source>
</reference>
<dbReference type="RefSeq" id="XP_069914056.1">
    <property type="nucleotide sequence ID" value="XM_070057955.1"/>
</dbReference>
<evidence type="ECO:0000313" key="11">
    <source>
        <dbReference type="Proteomes" id="UP000001811"/>
    </source>
</evidence>
<evidence type="ECO:0000256" key="4">
    <source>
        <dbReference type="ARBA" id="ARBA00023157"/>
    </source>
</evidence>
<evidence type="ECO:0000256" key="5">
    <source>
        <dbReference type="ARBA" id="ARBA00023319"/>
    </source>
</evidence>
<feature type="signal peptide" evidence="8">
    <location>
        <begin position="1"/>
        <end position="20"/>
    </location>
</feature>
<dbReference type="SMART" id="SM00409">
    <property type="entry name" value="IG"/>
    <property type="match status" value="1"/>
</dbReference>
<dbReference type="InterPro" id="IPR003598">
    <property type="entry name" value="Ig_sub2"/>
</dbReference>
<gene>
    <name evidence="10" type="primary">LRIT2</name>
</gene>
<keyword evidence="11" id="KW-1185">Reference proteome</keyword>
<dbReference type="InterPro" id="IPR007110">
    <property type="entry name" value="Ig-like_dom"/>
</dbReference>
<feature type="chain" id="PRO_5023925686" evidence="8">
    <location>
        <begin position="21"/>
        <end position="548"/>
    </location>
</feature>
<dbReference type="eggNOG" id="KOG0619">
    <property type="taxonomic scope" value="Eukaryota"/>
</dbReference>
<keyword evidence="2 8" id="KW-0732">Signal</keyword>
<feature type="domain" description="Ig-like" evidence="9">
    <location>
        <begin position="253"/>
        <end position="340"/>
    </location>
</feature>
<dbReference type="SMART" id="SM00369">
    <property type="entry name" value="LRR_TYP"/>
    <property type="match status" value="4"/>
</dbReference>
<organism evidence="10 11">
    <name type="scientific">Oryctolagus cuniculus</name>
    <name type="common">Rabbit</name>
    <dbReference type="NCBI Taxonomy" id="9986"/>
    <lineage>
        <taxon>Eukaryota</taxon>
        <taxon>Metazoa</taxon>
        <taxon>Chordata</taxon>
        <taxon>Craniata</taxon>
        <taxon>Vertebrata</taxon>
        <taxon>Euteleostomi</taxon>
        <taxon>Mammalia</taxon>
        <taxon>Eutheria</taxon>
        <taxon>Euarchontoglires</taxon>
        <taxon>Glires</taxon>
        <taxon>Lagomorpha</taxon>
        <taxon>Leporidae</taxon>
        <taxon>Oryctolagus</taxon>
    </lineage>
</organism>
<sequence>MASVFRDFLLVLVLLDIQAAQPFCLRGCTCSEESFGRTLQCISVSLSELPGNLPEEFKRVRIENSPLFELPRGSFINMSTLEYLWLNFNNVTVIHLGALEHLPQLRELRLEGNKLRSVPWTVFRATPLLRVLDLKHNRIDVLPELAFQFLVNLTYLDLSSNRLTVVSKSVFLNWPAYQKCRQPGCTGEVLSSMVLALHDNPWICDCRLRGLVQFFRSISLPFILVNSYMICQGPLSKAGQLFHEIELSACMKPRISTSRVKVTIQVGQNVTLRCLAQARPSPTIAWTYPLSMWREFDVVTSPAEDAALSELTIPAAHLVDSGNYTCLASNSMGRSTLVISLQVLPAQALPAPLSPSSPSEGNAYVDLRVLKQTVHGILLQWLAVADSSEEEWFTLYIVSDEALWKEVVHIGPGINTYAVEDLLPGTKYEACISLGSQPPHQGQCVVFVTGRDSGGLEGRERLLHITVVLCVVLLAVPVGIYAWAAQGLCSCREWGLYCCPHHRKVPRCPPAAPQCRDSSFQDHSVICEDPEGHRDTEVDEERKEGDSS</sequence>
<dbReference type="InterPro" id="IPR000483">
    <property type="entry name" value="Cys-rich_flank_reg_C"/>
</dbReference>
<dbReference type="InterPro" id="IPR013783">
    <property type="entry name" value="Ig-like_fold"/>
</dbReference>
<feature type="transmembrane region" description="Helical" evidence="7">
    <location>
        <begin position="462"/>
        <end position="484"/>
    </location>
</feature>
<keyword evidence="7" id="KW-1133">Transmembrane helix</keyword>
<dbReference type="STRING" id="9986.ENSOCUP00000022321"/>
<evidence type="ECO:0000259" key="9">
    <source>
        <dbReference type="PROSITE" id="PS50835"/>
    </source>
</evidence>
<dbReference type="GeneID" id="138842977"/>
<dbReference type="InterPro" id="IPR036179">
    <property type="entry name" value="Ig-like_dom_sf"/>
</dbReference>
<evidence type="ECO:0000256" key="2">
    <source>
        <dbReference type="ARBA" id="ARBA00022729"/>
    </source>
</evidence>
<dbReference type="Gene3D" id="2.60.40.10">
    <property type="entry name" value="Immunoglobulins"/>
    <property type="match status" value="1"/>
</dbReference>
<keyword evidence="3" id="KW-0677">Repeat</keyword>
<dbReference type="Proteomes" id="UP000001811">
    <property type="component" value="Unplaced"/>
</dbReference>
<dbReference type="HOGENOM" id="CLU_034556_1_0_1"/>
<dbReference type="GeneTree" id="ENSGT00940000159143"/>
<dbReference type="InterPro" id="IPR003599">
    <property type="entry name" value="Ig_sub"/>
</dbReference>
<keyword evidence="7" id="KW-0472">Membrane</keyword>
<dbReference type="FunFam" id="2.60.40.10:FF:000032">
    <property type="entry name" value="palladin isoform X1"/>
    <property type="match status" value="1"/>
</dbReference>
<keyword evidence="5" id="KW-0393">Immunoglobulin domain</keyword>
<evidence type="ECO:0000256" key="1">
    <source>
        <dbReference type="ARBA" id="ARBA00022614"/>
    </source>
</evidence>
<dbReference type="Gene3D" id="3.80.10.10">
    <property type="entry name" value="Ribonuclease Inhibitor"/>
    <property type="match status" value="1"/>
</dbReference>
<dbReference type="InParanoid" id="G1TZ03"/>
<dbReference type="InterPro" id="IPR050467">
    <property type="entry name" value="LRFN"/>
</dbReference>
<dbReference type="InterPro" id="IPR003961">
    <property type="entry name" value="FN3_dom"/>
</dbReference>
<dbReference type="CDD" id="cd00063">
    <property type="entry name" value="FN3"/>
    <property type="match status" value="1"/>
</dbReference>
<evidence type="ECO:0000256" key="7">
    <source>
        <dbReference type="SAM" id="Phobius"/>
    </source>
</evidence>
<evidence type="ECO:0000256" key="3">
    <source>
        <dbReference type="ARBA" id="ARBA00022737"/>
    </source>
</evidence>
<dbReference type="SMR" id="G1TZ03"/>
<dbReference type="InterPro" id="IPR036116">
    <property type="entry name" value="FN3_sf"/>
</dbReference>
<dbReference type="Bgee" id="ENSOCUG00000024098">
    <property type="expression patterns" value="Expressed in smooth muscle tissue and 2 other cell types or tissues"/>
</dbReference>
<dbReference type="PROSITE" id="PS50835">
    <property type="entry name" value="IG_LIKE"/>
    <property type="match status" value="1"/>
</dbReference>
<keyword evidence="7" id="KW-0812">Transmembrane</keyword>
<dbReference type="SUPFAM" id="SSF49265">
    <property type="entry name" value="Fibronectin type III"/>
    <property type="match status" value="1"/>
</dbReference>
<dbReference type="AlphaFoldDB" id="G1TZ03"/>
<dbReference type="PROSITE" id="PS51450">
    <property type="entry name" value="LRR"/>
    <property type="match status" value="2"/>
</dbReference>
<dbReference type="InterPro" id="IPR003591">
    <property type="entry name" value="Leu-rich_rpt_typical-subtyp"/>
</dbReference>
<feature type="region of interest" description="Disordered" evidence="6">
    <location>
        <begin position="527"/>
        <end position="548"/>
    </location>
</feature>
<dbReference type="InterPro" id="IPR032675">
    <property type="entry name" value="LRR_dom_sf"/>
</dbReference>
<dbReference type="PaxDb" id="9986-ENSOCUP00000022321"/>
<dbReference type="SMART" id="SM00082">
    <property type="entry name" value="LRRCT"/>
    <property type="match status" value="1"/>
</dbReference>
<keyword evidence="4" id="KW-1015">Disulfide bond</keyword>
<dbReference type="CTD" id="340745"/>
<reference evidence="10 11" key="1">
    <citation type="journal article" date="2011" name="Nature">
        <title>A high-resolution map of human evolutionary constraint using 29 mammals.</title>
        <authorList>
            <person name="Lindblad-Toh K."/>
            <person name="Garber M."/>
            <person name="Zuk O."/>
            <person name="Lin M.F."/>
            <person name="Parker B.J."/>
            <person name="Washietl S."/>
            <person name="Kheradpour P."/>
            <person name="Ernst J."/>
            <person name="Jordan G."/>
            <person name="Mauceli E."/>
            <person name="Ward L.D."/>
            <person name="Lowe C.B."/>
            <person name="Holloway A.K."/>
            <person name="Clamp M."/>
            <person name="Gnerre S."/>
            <person name="Alfoldi J."/>
            <person name="Beal K."/>
            <person name="Chang J."/>
            <person name="Clawson H."/>
            <person name="Cuff J."/>
            <person name="Di Palma F."/>
            <person name="Fitzgerald S."/>
            <person name="Flicek P."/>
            <person name="Guttman M."/>
            <person name="Hubisz M.J."/>
            <person name="Jaffe D.B."/>
            <person name="Jungreis I."/>
            <person name="Kent W.J."/>
            <person name="Kostka D."/>
            <person name="Lara M."/>
            <person name="Martins A.L."/>
            <person name="Massingham T."/>
            <person name="Moltke I."/>
            <person name="Raney B.J."/>
            <person name="Rasmussen M.D."/>
            <person name="Robinson J."/>
            <person name="Stark A."/>
            <person name="Vilella A.J."/>
            <person name="Wen J."/>
            <person name="Xie X."/>
            <person name="Zody M.C."/>
            <person name="Baldwin J."/>
            <person name="Bloom T."/>
            <person name="Chin C.W."/>
            <person name="Heiman D."/>
            <person name="Nicol R."/>
            <person name="Nusbaum C."/>
            <person name="Young S."/>
            <person name="Wilkinson J."/>
            <person name="Worley K.C."/>
            <person name="Kovar C.L."/>
            <person name="Muzny D.M."/>
            <person name="Gibbs R.A."/>
            <person name="Cree A."/>
            <person name="Dihn H.H."/>
            <person name="Fowler G."/>
            <person name="Jhangiani S."/>
            <person name="Joshi V."/>
            <person name="Lee S."/>
            <person name="Lewis L.R."/>
            <person name="Nazareth L.V."/>
            <person name="Okwuonu G."/>
            <person name="Santibanez J."/>
            <person name="Warren W.C."/>
            <person name="Mardis E.R."/>
            <person name="Weinstock G.M."/>
            <person name="Wilson R.K."/>
            <person name="Delehaunty K."/>
            <person name="Dooling D."/>
            <person name="Fronik C."/>
            <person name="Fulton L."/>
            <person name="Fulton B."/>
            <person name="Graves T."/>
            <person name="Minx P."/>
            <person name="Sodergren E."/>
            <person name="Birney E."/>
            <person name="Margulies E.H."/>
            <person name="Herrero J."/>
            <person name="Green E.D."/>
            <person name="Haussler D."/>
            <person name="Siepel A."/>
            <person name="Goldman N."/>
            <person name="Pollard K.S."/>
            <person name="Pedersen J.S."/>
            <person name="Lander E.S."/>
            <person name="Kellis M."/>
        </authorList>
    </citation>
    <scope>NUCLEOTIDE SEQUENCE [LARGE SCALE GENOMIC DNA]</scope>
    <source>
        <strain evidence="11">Thorbecke</strain>
    </source>
</reference>
<dbReference type="PANTHER" id="PTHR45842">
    <property type="entry name" value="SYNAPTIC ADHESION-LIKE MOLECULE SALM"/>
    <property type="match status" value="1"/>
</dbReference>
<dbReference type="Pfam" id="PF13927">
    <property type="entry name" value="Ig_3"/>
    <property type="match status" value="1"/>
</dbReference>
<evidence type="ECO:0000256" key="6">
    <source>
        <dbReference type="SAM" id="MobiDB-lite"/>
    </source>
</evidence>
<dbReference type="Pfam" id="PF13855">
    <property type="entry name" value="LRR_8"/>
    <property type="match status" value="1"/>
</dbReference>
<feature type="compositionally biased region" description="Basic and acidic residues" evidence="6">
    <location>
        <begin position="530"/>
        <end position="548"/>
    </location>
</feature>
<accession>G1TZ03</accession>
<reference evidence="10" key="3">
    <citation type="submission" date="2025-09" db="UniProtKB">
        <authorList>
            <consortium name="Ensembl"/>
        </authorList>
    </citation>
    <scope>IDENTIFICATION</scope>
    <source>
        <strain evidence="10">Thorbecke</strain>
    </source>
</reference>
<dbReference type="SMART" id="SM00364">
    <property type="entry name" value="LRR_BAC"/>
    <property type="match status" value="3"/>
</dbReference>
<keyword evidence="1" id="KW-0433">Leucine-rich repeat</keyword>
<name>G1TZ03_RABIT</name>
<dbReference type="SUPFAM" id="SSF48726">
    <property type="entry name" value="Immunoglobulin"/>
    <property type="match status" value="1"/>
</dbReference>
<dbReference type="PANTHER" id="PTHR45842:SF14">
    <property type="entry name" value="LEUCINE-RICH REPEAT, IMMUNOGLOBULIN-LIKE DOMAIN AND TRANSMEMBRANE DOMAIN-CONTAINING PROTEIN 2"/>
    <property type="match status" value="1"/>
</dbReference>